<gene>
    <name evidence="1" type="ORF">F2Q69_00053539</name>
</gene>
<reference evidence="1" key="1">
    <citation type="submission" date="2019-12" db="EMBL/GenBank/DDBJ databases">
        <title>Genome sequencing and annotation of Brassica cretica.</title>
        <authorList>
            <person name="Studholme D.J."/>
            <person name="Sarris P."/>
        </authorList>
    </citation>
    <scope>NUCLEOTIDE SEQUENCE</scope>
    <source>
        <strain evidence="1">PFS-109/04</strain>
        <tissue evidence="1">Leaf</tissue>
    </source>
</reference>
<dbReference type="Proteomes" id="UP000712600">
    <property type="component" value="Unassembled WGS sequence"/>
</dbReference>
<dbReference type="EMBL" id="QGKX02002183">
    <property type="protein sequence ID" value="KAF3487271.1"/>
    <property type="molecule type" value="Genomic_DNA"/>
</dbReference>
<protein>
    <submittedName>
        <fullName evidence="1">Uncharacterized protein</fullName>
    </submittedName>
</protein>
<proteinExistence type="predicted"/>
<evidence type="ECO:0000313" key="1">
    <source>
        <dbReference type="EMBL" id="KAF3487271.1"/>
    </source>
</evidence>
<accession>A0A8S9MVL4</accession>
<sequence>MSIDVLDRGPGPKGFGAGRDWAATFTTRKMAGLAGEGLAELVKGDVKRNGDPTMAVRCLDVRQCFCSQHHLRAAAEELNREGSNKVDSSSSMCLLFFFMRF</sequence>
<dbReference type="AlphaFoldDB" id="A0A8S9MVL4"/>
<evidence type="ECO:0000313" key="2">
    <source>
        <dbReference type="Proteomes" id="UP000712600"/>
    </source>
</evidence>
<name>A0A8S9MVL4_BRACR</name>
<organism evidence="1 2">
    <name type="scientific">Brassica cretica</name>
    <name type="common">Mustard</name>
    <dbReference type="NCBI Taxonomy" id="69181"/>
    <lineage>
        <taxon>Eukaryota</taxon>
        <taxon>Viridiplantae</taxon>
        <taxon>Streptophyta</taxon>
        <taxon>Embryophyta</taxon>
        <taxon>Tracheophyta</taxon>
        <taxon>Spermatophyta</taxon>
        <taxon>Magnoliopsida</taxon>
        <taxon>eudicotyledons</taxon>
        <taxon>Gunneridae</taxon>
        <taxon>Pentapetalae</taxon>
        <taxon>rosids</taxon>
        <taxon>malvids</taxon>
        <taxon>Brassicales</taxon>
        <taxon>Brassicaceae</taxon>
        <taxon>Brassiceae</taxon>
        <taxon>Brassica</taxon>
    </lineage>
</organism>
<comment type="caution">
    <text evidence="1">The sequence shown here is derived from an EMBL/GenBank/DDBJ whole genome shotgun (WGS) entry which is preliminary data.</text>
</comment>